<dbReference type="AlphaFoldDB" id="A0A8K0TCI0"/>
<dbReference type="Proteomes" id="UP000813385">
    <property type="component" value="Unassembled WGS sequence"/>
</dbReference>
<gene>
    <name evidence="1" type="ORF">B0T11DRAFT_80831</name>
</gene>
<sequence length="180" mass="20413">MPEEYSRTRQDKCPIARLQIQMRGYSQGWQRCRGMPWPSHVRTHASPPHGDGEARLLGVCLLTICPLARAQSHRTKERGRFGEIWRQGCPRASCRRVVVELQRPVLPDSCESTKAAHAVMVLDSWPLSATEALPFDFPHVKSMSDLVVFACRRDINHSELPRRLGGALHLSFPSFFLDQA</sequence>
<dbReference type="EMBL" id="JAGPXD010000003">
    <property type="protein sequence ID" value="KAH7362104.1"/>
    <property type="molecule type" value="Genomic_DNA"/>
</dbReference>
<keyword evidence="2" id="KW-1185">Reference proteome</keyword>
<evidence type="ECO:0000313" key="1">
    <source>
        <dbReference type="EMBL" id="KAH7362104.1"/>
    </source>
</evidence>
<evidence type="ECO:0000313" key="2">
    <source>
        <dbReference type="Proteomes" id="UP000813385"/>
    </source>
</evidence>
<reference evidence="1" key="1">
    <citation type="journal article" date="2021" name="Nat. Commun.">
        <title>Genetic determinants of endophytism in the Arabidopsis root mycobiome.</title>
        <authorList>
            <person name="Mesny F."/>
            <person name="Miyauchi S."/>
            <person name="Thiergart T."/>
            <person name="Pickel B."/>
            <person name="Atanasova L."/>
            <person name="Karlsson M."/>
            <person name="Huettel B."/>
            <person name="Barry K.W."/>
            <person name="Haridas S."/>
            <person name="Chen C."/>
            <person name="Bauer D."/>
            <person name="Andreopoulos W."/>
            <person name="Pangilinan J."/>
            <person name="LaButti K."/>
            <person name="Riley R."/>
            <person name="Lipzen A."/>
            <person name="Clum A."/>
            <person name="Drula E."/>
            <person name="Henrissat B."/>
            <person name="Kohler A."/>
            <person name="Grigoriev I.V."/>
            <person name="Martin F.M."/>
            <person name="Hacquard S."/>
        </authorList>
    </citation>
    <scope>NUCLEOTIDE SEQUENCE</scope>
    <source>
        <strain evidence="1">MPI-CAGE-AT-0016</strain>
    </source>
</reference>
<proteinExistence type="predicted"/>
<organism evidence="1 2">
    <name type="scientific">Plectosphaerella cucumerina</name>
    <dbReference type="NCBI Taxonomy" id="40658"/>
    <lineage>
        <taxon>Eukaryota</taxon>
        <taxon>Fungi</taxon>
        <taxon>Dikarya</taxon>
        <taxon>Ascomycota</taxon>
        <taxon>Pezizomycotina</taxon>
        <taxon>Sordariomycetes</taxon>
        <taxon>Hypocreomycetidae</taxon>
        <taxon>Glomerellales</taxon>
        <taxon>Plectosphaerellaceae</taxon>
        <taxon>Plectosphaerella</taxon>
    </lineage>
</organism>
<name>A0A8K0TCI0_9PEZI</name>
<protein>
    <submittedName>
        <fullName evidence="1">Uncharacterized protein</fullName>
    </submittedName>
</protein>
<comment type="caution">
    <text evidence="1">The sequence shown here is derived from an EMBL/GenBank/DDBJ whole genome shotgun (WGS) entry which is preliminary data.</text>
</comment>
<accession>A0A8K0TCI0</accession>